<evidence type="ECO:0000256" key="7">
    <source>
        <dbReference type="SAM" id="MobiDB-lite"/>
    </source>
</evidence>
<evidence type="ECO:0000256" key="4">
    <source>
        <dbReference type="ARBA" id="ARBA00022801"/>
    </source>
</evidence>
<dbReference type="Proteomes" id="UP000277212">
    <property type="component" value="Unassembled WGS sequence"/>
</dbReference>
<dbReference type="STRING" id="2010991.A0A3M2SG85"/>
<comment type="caution">
    <text evidence="8">The sequence shown here is derived from an EMBL/GenBank/DDBJ whole genome shotgun (WGS) entry which is preliminary data.</text>
</comment>
<evidence type="ECO:0000256" key="6">
    <source>
        <dbReference type="RuleBase" id="RU004296"/>
    </source>
</evidence>
<dbReference type="Gene3D" id="2.40.10.10">
    <property type="entry name" value="Trypsin-like serine proteases"/>
    <property type="match status" value="2"/>
</dbReference>
<evidence type="ECO:0000313" key="8">
    <source>
        <dbReference type="EMBL" id="RMJ16583.1"/>
    </source>
</evidence>
<evidence type="ECO:0000256" key="5">
    <source>
        <dbReference type="ARBA" id="ARBA00022825"/>
    </source>
</evidence>
<organism evidence="8 9">
    <name type="scientific">Fusarium kuroshium</name>
    <dbReference type="NCBI Taxonomy" id="2010991"/>
    <lineage>
        <taxon>Eukaryota</taxon>
        <taxon>Fungi</taxon>
        <taxon>Dikarya</taxon>
        <taxon>Ascomycota</taxon>
        <taxon>Pezizomycotina</taxon>
        <taxon>Sordariomycetes</taxon>
        <taxon>Hypocreomycetidae</taxon>
        <taxon>Hypocreales</taxon>
        <taxon>Nectriaceae</taxon>
        <taxon>Fusarium</taxon>
        <taxon>Fusarium solani species complex</taxon>
    </lineage>
</organism>
<accession>A0A3M2SG85</accession>
<dbReference type="PANTHER" id="PTHR15462">
    <property type="entry name" value="SERINE PROTEASE"/>
    <property type="match status" value="1"/>
</dbReference>
<evidence type="ECO:0000256" key="3">
    <source>
        <dbReference type="ARBA" id="ARBA00022729"/>
    </source>
</evidence>
<dbReference type="InterPro" id="IPR050966">
    <property type="entry name" value="Glutamyl_endopeptidase"/>
</dbReference>
<keyword evidence="9" id="KW-1185">Reference proteome</keyword>
<sequence>MSLSSTAPDRAAIWTLSDPGTSQPVESTVLPDDGSRRDESIFYPDNRIPVNRADFQDGGKYRSIVKIQSRFEDKQRGESIWKMGTGWLICDDIIVTGGDVVYDRRFKLGECTQMKCYIGYNGRDSVNSPQVQSRHGVNVATTADWVQTNQNRTRDVAFIKVNRPFEGDLGKFKFEATPLSGDGINLGVVGYPGDKTFNNERGGQMYAEFAKTSYDLKMSPYNLIEYQVSTFGGQNGAPILRKDGGQIVSIGTHCYGDSEHCNSGTSIDNKYGNNYDGYVGLFNDPSTFGSQVNFVKVPPQ</sequence>
<reference evidence="8 9" key="1">
    <citation type="submission" date="2017-06" db="EMBL/GenBank/DDBJ databases">
        <title>Comparative genomic analysis of Ambrosia Fusariam Clade fungi.</title>
        <authorList>
            <person name="Stajich J.E."/>
            <person name="Carrillo J."/>
            <person name="Kijimoto T."/>
            <person name="Eskalen A."/>
            <person name="O'Donnell K."/>
            <person name="Kasson M."/>
        </authorList>
    </citation>
    <scope>NUCLEOTIDE SEQUENCE [LARGE SCALE GENOMIC DNA]</scope>
    <source>
        <strain evidence="8">UCR3666</strain>
    </source>
</reference>
<keyword evidence="4 6" id="KW-0378">Hydrolase</keyword>
<evidence type="ECO:0000313" key="9">
    <source>
        <dbReference type="Proteomes" id="UP000277212"/>
    </source>
</evidence>
<evidence type="ECO:0000256" key="2">
    <source>
        <dbReference type="ARBA" id="ARBA00022670"/>
    </source>
</evidence>
<dbReference type="InterPro" id="IPR043504">
    <property type="entry name" value="Peptidase_S1_PA_chymotrypsin"/>
</dbReference>
<proteinExistence type="inferred from homology"/>
<keyword evidence="5 6" id="KW-0720">Serine protease</keyword>
<dbReference type="SUPFAM" id="SSF50494">
    <property type="entry name" value="Trypsin-like serine proteases"/>
    <property type="match status" value="1"/>
</dbReference>
<dbReference type="AlphaFoldDB" id="A0A3M2SG85"/>
<dbReference type="InterPro" id="IPR009003">
    <property type="entry name" value="Peptidase_S1_PA"/>
</dbReference>
<dbReference type="EC" id="3.4.21.-" evidence="6"/>
<dbReference type="PRINTS" id="PR00839">
    <property type="entry name" value="V8PROTEASE"/>
</dbReference>
<dbReference type="GO" id="GO:0008236">
    <property type="term" value="F:serine-type peptidase activity"/>
    <property type="evidence" value="ECO:0007669"/>
    <property type="project" value="UniProtKB-KW"/>
</dbReference>
<dbReference type="PANTHER" id="PTHR15462:SF8">
    <property type="entry name" value="SERINE PROTEASE"/>
    <property type="match status" value="1"/>
</dbReference>
<dbReference type="InterPro" id="IPR008256">
    <property type="entry name" value="Peptidase_S1B"/>
</dbReference>
<comment type="similarity">
    <text evidence="1 6">Belongs to the peptidase S1B family.</text>
</comment>
<dbReference type="Pfam" id="PF13365">
    <property type="entry name" value="Trypsin_2"/>
    <property type="match status" value="1"/>
</dbReference>
<keyword evidence="3" id="KW-0732">Signal</keyword>
<dbReference type="GO" id="GO:0006508">
    <property type="term" value="P:proteolysis"/>
    <property type="evidence" value="ECO:0007669"/>
    <property type="project" value="UniProtKB-KW"/>
</dbReference>
<dbReference type="OrthoDB" id="3693942at2759"/>
<protein>
    <recommendedName>
        <fullName evidence="6">Serine protease</fullName>
        <ecNumber evidence="6">3.4.21.-</ecNumber>
    </recommendedName>
</protein>
<feature type="region of interest" description="Disordered" evidence="7">
    <location>
        <begin position="13"/>
        <end position="36"/>
    </location>
</feature>
<name>A0A3M2SG85_9HYPO</name>
<evidence type="ECO:0000256" key="1">
    <source>
        <dbReference type="ARBA" id="ARBA00008764"/>
    </source>
</evidence>
<keyword evidence="2 6" id="KW-0645">Protease</keyword>
<gene>
    <name evidence="8" type="ORF">CDV36_003760</name>
</gene>
<dbReference type="EMBL" id="NKUJ01000045">
    <property type="protein sequence ID" value="RMJ16583.1"/>
    <property type="molecule type" value="Genomic_DNA"/>
</dbReference>